<dbReference type="Proteomes" id="UP001176021">
    <property type="component" value="Unassembled WGS sequence"/>
</dbReference>
<dbReference type="InterPro" id="IPR000089">
    <property type="entry name" value="Biotin_lipoyl"/>
</dbReference>
<proteinExistence type="inferred from homology"/>
<evidence type="ECO:0000313" key="5">
    <source>
        <dbReference type="Proteomes" id="UP001176021"/>
    </source>
</evidence>
<evidence type="ECO:0000256" key="2">
    <source>
        <dbReference type="ARBA" id="ARBA00022823"/>
    </source>
</evidence>
<dbReference type="InterPro" id="IPR033753">
    <property type="entry name" value="GCV_H/Fam206"/>
</dbReference>
<comment type="similarity">
    <text evidence="1">Belongs to the GcvH family.</text>
</comment>
<sequence>MKVGEWHFPEELLYDEHHQWLKREGKTIIIGLTDYGQYTRGDILYLSLPEAGTRVKAGEAVGSLETGKWVGRFYAPQTGEICAVNTEVLKNTRLINQDPYVHGWLFKIKIHSAEGQMLMTVEELKVWLELELEREKACCDV</sequence>
<protein>
    <submittedName>
        <fullName evidence="4">Glycine cleavage system protein GcvH</fullName>
    </submittedName>
</protein>
<organism evidence="4 5">
    <name type="scientific">Desulfosporosinus nitroreducens</name>
    <dbReference type="NCBI Taxonomy" id="2018668"/>
    <lineage>
        <taxon>Bacteria</taxon>
        <taxon>Bacillati</taxon>
        <taxon>Bacillota</taxon>
        <taxon>Clostridia</taxon>
        <taxon>Eubacteriales</taxon>
        <taxon>Desulfitobacteriaceae</taxon>
        <taxon>Desulfosporosinus</taxon>
    </lineage>
</organism>
<evidence type="ECO:0000259" key="3">
    <source>
        <dbReference type="PROSITE" id="PS50968"/>
    </source>
</evidence>
<feature type="domain" description="Lipoyl-binding" evidence="3">
    <location>
        <begin position="27"/>
        <end position="109"/>
    </location>
</feature>
<dbReference type="InterPro" id="IPR003016">
    <property type="entry name" value="2-oxoA_DH_lipoyl-BS"/>
</dbReference>
<dbReference type="Pfam" id="PF01597">
    <property type="entry name" value="GCV_H"/>
    <property type="match status" value="1"/>
</dbReference>
<dbReference type="SUPFAM" id="SSF51230">
    <property type="entry name" value="Single hybrid motif"/>
    <property type="match status" value="1"/>
</dbReference>
<dbReference type="InterPro" id="IPR002930">
    <property type="entry name" value="GCV_H"/>
</dbReference>
<keyword evidence="5" id="KW-1185">Reference proteome</keyword>
<accession>A0ABT8QPB6</accession>
<dbReference type="PANTHER" id="PTHR11715">
    <property type="entry name" value="GLYCINE CLEAVAGE SYSTEM H PROTEIN"/>
    <property type="match status" value="1"/>
</dbReference>
<evidence type="ECO:0000313" key="4">
    <source>
        <dbReference type="EMBL" id="MDO0822434.1"/>
    </source>
</evidence>
<reference evidence="4" key="1">
    <citation type="submission" date="2022-05" db="EMBL/GenBank/DDBJ databases">
        <title>Expanded diversity of anoxic marine methylotrophy in a Black Sea sulfate reducing microorganism.</title>
        <authorList>
            <person name="Fischer P.Q."/>
            <person name="Stams A.J.M."/>
            <person name="Villanueva L."/>
            <person name="Sousa D.Z."/>
        </authorList>
    </citation>
    <scope>NUCLEOTIDE SEQUENCE</scope>
    <source>
        <strain evidence="4">P130</strain>
    </source>
</reference>
<dbReference type="EMBL" id="JAMJEV010000004">
    <property type="protein sequence ID" value="MDO0822434.1"/>
    <property type="molecule type" value="Genomic_DNA"/>
</dbReference>
<dbReference type="CDD" id="cd06848">
    <property type="entry name" value="GCS_H"/>
    <property type="match status" value="1"/>
</dbReference>
<keyword evidence="2" id="KW-0450">Lipoyl</keyword>
<dbReference type="PANTHER" id="PTHR11715:SF3">
    <property type="entry name" value="GLYCINE CLEAVAGE SYSTEM H PROTEIN-RELATED"/>
    <property type="match status" value="1"/>
</dbReference>
<name>A0ABT8QPB6_9FIRM</name>
<evidence type="ECO:0000256" key="1">
    <source>
        <dbReference type="ARBA" id="ARBA00009249"/>
    </source>
</evidence>
<dbReference type="Gene3D" id="2.40.50.100">
    <property type="match status" value="1"/>
</dbReference>
<comment type="caution">
    <text evidence="4">The sequence shown here is derived from an EMBL/GenBank/DDBJ whole genome shotgun (WGS) entry which is preliminary data.</text>
</comment>
<dbReference type="NCBIfam" id="NF002270">
    <property type="entry name" value="PRK01202.1"/>
    <property type="match status" value="1"/>
</dbReference>
<gene>
    <name evidence="4" type="primary">gcvH</name>
    <name evidence="4" type="ORF">M8H41_06135</name>
</gene>
<dbReference type="RefSeq" id="WP_252467573.1">
    <property type="nucleotide sequence ID" value="NZ_JAMHFY010000003.1"/>
</dbReference>
<dbReference type="InterPro" id="IPR011053">
    <property type="entry name" value="Single_hybrid_motif"/>
</dbReference>
<dbReference type="PROSITE" id="PS00189">
    <property type="entry name" value="LIPOYL"/>
    <property type="match status" value="1"/>
</dbReference>
<dbReference type="PROSITE" id="PS50968">
    <property type="entry name" value="BIOTINYL_LIPOYL"/>
    <property type="match status" value="1"/>
</dbReference>